<feature type="domain" description="Insertion element IS402-like" evidence="3">
    <location>
        <begin position="32"/>
        <end position="109"/>
    </location>
</feature>
<feature type="region of interest" description="Disordered" evidence="1">
    <location>
        <begin position="291"/>
        <end position="310"/>
    </location>
</feature>
<proteinExistence type="predicted"/>
<evidence type="ECO:0000259" key="3">
    <source>
        <dbReference type="Pfam" id="PF13340"/>
    </source>
</evidence>
<dbReference type="RefSeq" id="WP_380763597.1">
    <property type="nucleotide sequence ID" value="NZ_JBHSRF010000136.1"/>
</dbReference>
<reference evidence="5" key="1">
    <citation type="journal article" date="2019" name="Int. J. Syst. Evol. Microbiol.">
        <title>The Global Catalogue of Microorganisms (GCM) 10K type strain sequencing project: providing services to taxonomists for standard genome sequencing and annotation.</title>
        <authorList>
            <consortium name="The Broad Institute Genomics Platform"/>
            <consortium name="The Broad Institute Genome Sequencing Center for Infectious Disease"/>
            <person name="Wu L."/>
            <person name="Ma J."/>
        </authorList>
    </citation>
    <scope>NUCLEOTIDE SEQUENCE [LARGE SCALE GENOMIC DNA]</scope>
    <source>
        <strain evidence="5">JCM 30346</strain>
    </source>
</reference>
<accession>A0ABW1NVU0</accession>
<dbReference type="Pfam" id="PF01609">
    <property type="entry name" value="DDE_Tnp_1"/>
    <property type="match status" value="1"/>
</dbReference>
<evidence type="ECO:0000313" key="5">
    <source>
        <dbReference type="Proteomes" id="UP001596137"/>
    </source>
</evidence>
<dbReference type="InterPro" id="IPR002559">
    <property type="entry name" value="Transposase_11"/>
</dbReference>
<dbReference type="NCBIfam" id="NF033580">
    <property type="entry name" value="transpos_IS5_3"/>
    <property type="match status" value="1"/>
</dbReference>
<gene>
    <name evidence="4" type="ORF">ACFP1K_39920</name>
</gene>
<evidence type="ECO:0000259" key="2">
    <source>
        <dbReference type="Pfam" id="PF01609"/>
    </source>
</evidence>
<evidence type="ECO:0000256" key="1">
    <source>
        <dbReference type="SAM" id="MobiDB-lite"/>
    </source>
</evidence>
<sequence>MSVYTPASSDASGCASPGCRCHGRRPSYPSDLTDAEWTVLEGEARACMAELVAAMGRPMVHDLRAVLDAIGYVTRYGIEWRAVPVDFPPHEAVYAFFLRWSRRGLPERLAGRLRGRLRVMADRGELPTAGCIDSQTVRAAEIVGAAACGYDAGKKIKGQKRHIAVDTLGLLLCVIVTAASVQDRDGAHPLLARLRGKFSTIALVWADGGYAGRLITWAGQALGLAVTIVKRSDDLRGFVVLPRRWVAERTFAWLTRYRRLVRIYERKPAHHEDMIWWATVHQMTRRLTRELAGRPPHGRWSDPPPLPELSSPDRRGKVLELLAAQPWRAWKGAEPAAILGIENVNSFRVQLSQWSHQGYINKIGPALYGPIPTRT</sequence>
<dbReference type="Pfam" id="PF13340">
    <property type="entry name" value="DUF4096"/>
    <property type="match status" value="1"/>
</dbReference>
<keyword evidence="5" id="KW-1185">Reference proteome</keyword>
<dbReference type="Proteomes" id="UP001596137">
    <property type="component" value="Unassembled WGS sequence"/>
</dbReference>
<feature type="domain" description="Transposase IS4-like" evidence="2">
    <location>
        <begin position="127"/>
        <end position="280"/>
    </location>
</feature>
<organism evidence="4 5">
    <name type="scientific">Sphaerisporangium aureirubrum</name>
    <dbReference type="NCBI Taxonomy" id="1544736"/>
    <lineage>
        <taxon>Bacteria</taxon>
        <taxon>Bacillati</taxon>
        <taxon>Actinomycetota</taxon>
        <taxon>Actinomycetes</taxon>
        <taxon>Streptosporangiales</taxon>
        <taxon>Streptosporangiaceae</taxon>
        <taxon>Sphaerisporangium</taxon>
    </lineage>
</organism>
<dbReference type="InterPro" id="IPR025161">
    <property type="entry name" value="IS402-like_dom"/>
</dbReference>
<dbReference type="EMBL" id="JBHSRF010000136">
    <property type="protein sequence ID" value="MFC6087391.1"/>
    <property type="molecule type" value="Genomic_DNA"/>
</dbReference>
<protein>
    <submittedName>
        <fullName evidence="4">IS5 family transposase</fullName>
    </submittedName>
</protein>
<evidence type="ECO:0000313" key="4">
    <source>
        <dbReference type="EMBL" id="MFC6087391.1"/>
    </source>
</evidence>
<dbReference type="PANTHER" id="PTHR30007">
    <property type="entry name" value="PHP DOMAIN PROTEIN"/>
    <property type="match status" value="1"/>
</dbReference>
<dbReference type="PANTHER" id="PTHR30007:SF0">
    <property type="entry name" value="TRANSPOSASE"/>
    <property type="match status" value="1"/>
</dbReference>
<name>A0ABW1NVU0_9ACTN</name>
<comment type="caution">
    <text evidence="4">The sequence shown here is derived from an EMBL/GenBank/DDBJ whole genome shotgun (WGS) entry which is preliminary data.</text>
</comment>